<keyword evidence="1" id="KW-0479">Metal-binding</keyword>
<dbReference type="InterPro" id="IPR050987">
    <property type="entry name" value="AtrR-like"/>
</dbReference>
<evidence type="ECO:0000313" key="8">
    <source>
        <dbReference type="EMBL" id="OJJ81746.1"/>
    </source>
</evidence>
<proteinExistence type="predicted"/>
<dbReference type="SUPFAM" id="SSF57701">
    <property type="entry name" value="Zn2/Cys6 DNA-binding domain"/>
    <property type="match status" value="1"/>
</dbReference>
<evidence type="ECO:0000256" key="5">
    <source>
        <dbReference type="ARBA" id="ARBA00023242"/>
    </source>
</evidence>
<feature type="region of interest" description="Disordered" evidence="6">
    <location>
        <begin position="161"/>
        <end position="188"/>
    </location>
</feature>
<dbReference type="GeneID" id="34464596"/>
<evidence type="ECO:0000256" key="3">
    <source>
        <dbReference type="ARBA" id="ARBA00023125"/>
    </source>
</evidence>
<dbReference type="CDD" id="cd00067">
    <property type="entry name" value="GAL4"/>
    <property type="match status" value="1"/>
</dbReference>
<keyword evidence="2" id="KW-0805">Transcription regulation</keyword>
<evidence type="ECO:0000256" key="1">
    <source>
        <dbReference type="ARBA" id="ARBA00022723"/>
    </source>
</evidence>
<dbReference type="GO" id="GO:0000981">
    <property type="term" value="F:DNA-binding transcription factor activity, RNA polymerase II-specific"/>
    <property type="evidence" value="ECO:0007669"/>
    <property type="project" value="InterPro"/>
</dbReference>
<keyword evidence="4" id="KW-0804">Transcription</keyword>
<dbReference type="InterPro" id="IPR001138">
    <property type="entry name" value="Zn2Cys6_DnaBD"/>
</dbReference>
<accession>A0A1L9VCV4</accession>
<evidence type="ECO:0000256" key="4">
    <source>
        <dbReference type="ARBA" id="ARBA00023163"/>
    </source>
</evidence>
<evidence type="ECO:0000259" key="7">
    <source>
        <dbReference type="PROSITE" id="PS50048"/>
    </source>
</evidence>
<dbReference type="OrthoDB" id="3266505at2759"/>
<dbReference type="CDD" id="cd12148">
    <property type="entry name" value="fungal_TF_MHR"/>
    <property type="match status" value="1"/>
</dbReference>
<dbReference type="SMART" id="SM00066">
    <property type="entry name" value="GAL4"/>
    <property type="match status" value="1"/>
</dbReference>
<dbReference type="Pfam" id="PF04082">
    <property type="entry name" value="Fungal_trans"/>
    <property type="match status" value="1"/>
</dbReference>
<dbReference type="InterPro" id="IPR036864">
    <property type="entry name" value="Zn2-C6_fun-type_DNA-bd_sf"/>
</dbReference>
<organism evidence="8 9">
    <name type="scientific">Aspergillus glaucus CBS 516.65</name>
    <dbReference type="NCBI Taxonomy" id="1160497"/>
    <lineage>
        <taxon>Eukaryota</taxon>
        <taxon>Fungi</taxon>
        <taxon>Dikarya</taxon>
        <taxon>Ascomycota</taxon>
        <taxon>Pezizomycotina</taxon>
        <taxon>Eurotiomycetes</taxon>
        <taxon>Eurotiomycetidae</taxon>
        <taxon>Eurotiales</taxon>
        <taxon>Aspergillaceae</taxon>
        <taxon>Aspergillus</taxon>
        <taxon>Aspergillus subgen. Aspergillus</taxon>
    </lineage>
</organism>
<dbReference type="PANTHER" id="PTHR46910">
    <property type="entry name" value="TRANSCRIPTION FACTOR PDR1"/>
    <property type="match status" value="1"/>
</dbReference>
<feature type="compositionally biased region" description="Basic and acidic residues" evidence="6">
    <location>
        <begin position="175"/>
        <end position="188"/>
    </location>
</feature>
<reference evidence="9" key="1">
    <citation type="journal article" date="2017" name="Genome Biol.">
        <title>Comparative genomics reveals high biological diversity and specific adaptations in the industrially and medically important fungal genus Aspergillus.</title>
        <authorList>
            <person name="de Vries R.P."/>
            <person name="Riley R."/>
            <person name="Wiebenga A."/>
            <person name="Aguilar-Osorio G."/>
            <person name="Amillis S."/>
            <person name="Uchima C.A."/>
            <person name="Anderluh G."/>
            <person name="Asadollahi M."/>
            <person name="Askin M."/>
            <person name="Barry K."/>
            <person name="Battaglia E."/>
            <person name="Bayram O."/>
            <person name="Benocci T."/>
            <person name="Braus-Stromeyer S.A."/>
            <person name="Caldana C."/>
            <person name="Canovas D."/>
            <person name="Cerqueira G.C."/>
            <person name="Chen F."/>
            <person name="Chen W."/>
            <person name="Choi C."/>
            <person name="Clum A."/>
            <person name="Dos Santos R.A."/>
            <person name="Damasio A.R."/>
            <person name="Diallinas G."/>
            <person name="Emri T."/>
            <person name="Fekete E."/>
            <person name="Flipphi M."/>
            <person name="Freyberg S."/>
            <person name="Gallo A."/>
            <person name="Gournas C."/>
            <person name="Habgood R."/>
            <person name="Hainaut M."/>
            <person name="Harispe M.L."/>
            <person name="Henrissat B."/>
            <person name="Hilden K.S."/>
            <person name="Hope R."/>
            <person name="Hossain A."/>
            <person name="Karabika E."/>
            <person name="Karaffa L."/>
            <person name="Karanyi Z."/>
            <person name="Krasevec N."/>
            <person name="Kuo A."/>
            <person name="Kusch H."/>
            <person name="LaButti K."/>
            <person name="Lagendijk E.L."/>
            <person name="Lapidus A."/>
            <person name="Levasseur A."/>
            <person name="Lindquist E."/>
            <person name="Lipzen A."/>
            <person name="Logrieco A.F."/>
            <person name="MacCabe A."/>
            <person name="Maekelae M.R."/>
            <person name="Malavazi I."/>
            <person name="Melin P."/>
            <person name="Meyer V."/>
            <person name="Mielnichuk N."/>
            <person name="Miskei M."/>
            <person name="Molnar A.P."/>
            <person name="Mule G."/>
            <person name="Ngan C.Y."/>
            <person name="Orejas M."/>
            <person name="Orosz E."/>
            <person name="Ouedraogo J.P."/>
            <person name="Overkamp K.M."/>
            <person name="Park H.-S."/>
            <person name="Perrone G."/>
            <person name="Piumi F."/>
            <person name="Punt P.J."/>
            <person name="Ram A.F."/>
            <person name="Ramon A."/>
            <person name="Rauscher S."/>
            <person name="Record E."/>
            <person name="Riano-Pachon D.M."/>
            <person name="Robert V."/>
            <person name="Roehrig J."/>
            <person name="Ruller R."/>
            <person name="Salamov A."/>
            <person name="Salih N.S."/>
            <person name="Samson R.A."/>
            <person name="Sandor E."/>
            <person name="Sanguinetti M."/>
            <person name="Schuetze T."/>
            <person name="Sepcic K."/>
            <person name="Shelest E."/>
            <person name="Sherlock G."/>
            <person name="Sophianopoulou V."/>
            <person name="Squina F.M."/>
            <person name="Sun H."/>
            <person name="Susca A."/>
            <person name="Todd R.B."/>
            <person name="Tsang A."/>
            <person name="Unkles S.E."/>
            <person name="van de Wiele N."/>
            <person name="van Rossen-Uffink D."/>
            <person name="Oliveira J.V."/>
            <person name="Vesth T.C."/>
            <person name="Visser J."/>
            <person name="Yu J.-H."/>
            <person name="Zhou M."/>
            <person name="Andersen M.R."/>
            <person name="Archer D.B."/>
            <person name="Baker S.E."/>
            <person name="Benoit I."/>
            <person name="Brakhage A.A."/>
            <person name="Braus G.H."/>
            <person name="Fischer R."/>
            <person name="Frisvad J.C."/>
            <person name="Goldman G.H."/>
            <person name="Houbraken J."/>
            <person name="Oakley B."/>
            <person name="Pocsi I."/>
            <person name="Scazzocchio C."/>
            <person name="Seiboth B."/>
            <person name="vanKuyk P.A."/>
            <person name="Wortman J."/>
            <person name="Dyer P.S."/>
            <person name="Grigoriev I.V."/>
        </authorList>
    </citation>
    <scope>NUCLEOTIDE SEQUENCE [LARGE SCALE GENOMIC DNA]</scope>
    <source>
        <strain evidence="9">CBS 516.65</strain>
    </source>
</reference>
<feature type="region of interest" description="Disordered" evidence="6">
    <location>
        <begin position="1"/>
        <end position="36"/>
    </location>
</feature>
<feature type="region of interest" description="Disordered" evidence="6">
    <location>
        <begin position="652"/>
        <end position="686"/>
    </location>
</feature>
<keyword evidence="9" id="KW-1185">Reference proteome</keyword>
<dbReference type="PROSITE" id="PS00463">
    <property type="entry name" value="ZN2_CY6_FUNGAL_1"/>
    <property type="match status" value="1"/>
</dbReference>
<dbReference type="VEuPathDB" id="FungiDB:ASPGLDRAFT_587080"/>
<keyword evidence="3" id="KW-0238">DNA-binding</keyword>
<dbReference type="STRING" id="1160497.A0A1L9VCV4"/>
<feature type="region of interest" description="Disordered" evidence="6">
    <location>
        <begin position="758"/>
        <end position="781"/>
    </location>
</feature>
<gene>
    <name evidence="8" type="ORF">ASPGLDRAFT_587080</name>
</gene>
<evidence type="ECO:0000256" key="6">
    <source>
        <dbReference type="SAM" id="MobiDB-lite"/>
    </source>
</evidence>
<dbReference type="RefSeq" id="XP_022398444.1">
    <property type="nucleotide sequence ID" value="XM_022548336.1"/>
</dbReference>
<dbReference type="GO" id="GO:0008270">
    <property type="term" value="F:zinc ion binding"/>
    <property type="evidence" value="ECO:0007669"/>
    <property type="project" value="InterPro"/>
</dbReference>
<dbReference type="SMART" id="SM00906">
    <property type="entry name" value="Fungal_trans"/>
    <property type="match status" value="1"/>
</dbReference>
<feature type="region of interest" description="Disordered" evidence="6">
    <location>
        <begin position="69"/>
        <end position="131"/>
    </location>
</feature>
<dbReference type="Gene3D" id="4.10.240.10">
    <property type="entry name" value="Zn(2)-C6 fungal-type DNA-binding domain"/>
    <property type="match status" value="1"/>
</dbReference>
<dbReference type="GO" id="GO:0003677">
    <property type="term" value="F:DNA binding"/>
    <property type="evidence" value="ECO:0007669"/>
    <property type="project" value="UniProtKB-KW"/>
</dbReference>
<dbReference type="InterPro" id="IPR007219">
    <property type="entry name" value="XnlR_reg_dom"/>
</dbReference>
<feature type="region of interest" description="Disordered" evidence="6">
    <location>
        <begin position="709"/>
        <end position="734"/>
    </location>
</feature>
<feature type="compositionally biased region" description="Basic and acidic residues" evidence="6">
    <location>
        <begin position="109"/>
        <end position="131"/>
    </location>
</feature>
<dbReference type="Proteomes" id="UP000184300">
    <property type="component" value="Unassembled WGS sequence"/>
</dbReference>
<dbReference type="EMBL" id="KV878904">
    <property type="protein sequence ID" value="OJJ81746.1"/>
    <property type="molecule type" value="Genomic_DNA"/>
</dbReference>
<dbReference type="Pfam" id="PF00172">
    <property type="entry name" value="Zn_clus"/>
    <property type="match status" value="1"/>
</dbReference>
<protein>
    <recommendedName>
        <fullName evidence="7">Zn(2)-C6 fungal-type domain-containing protein</fullName>
    </recommendedName>
</protein>
<name>A0A1L9VCV4_ASPGL</name>
<dbReference type="GO" id="GO:0006351">
    <property type="term" value="P:DNA-templated transcription"/>
    <property type="evidence" value="ECO:0007669"/>
    <property type="project" value="InterPro"/>
</dbReference>
<evidence type="ECO:0000313" key="9">
    <source>
        <dbReference type="Proteomes" id="UP000184300"/>
    </source>
</evidence>
<dbReference type="PANTHER" id="PTHR46910:SF17">
    <property type="entry name" value="SCFA-RELATED"/>
    <property type="match status" value="1"/>
</dbReference>
<keyword evidence="5" id="KW-0539">Nucleus</keyword>
<dbReference type="AlphaFoldDB" id="A0A1L9VCV4"/>
<dbReference type="PROSITE" id="PS50048">
    <property type="entry name" value="ZN2_CY6_FUNGAL_2"/>
    <property type="match status" value="1"/>
</dbReference>
<feature type="domain" description="Zn(2)-C6 fungal-type" evidence="7">
    <location>
        <begin position="38"/>
        <end position="67"/>
    </location>
</feature>
<evidence type="ECO:0000256" key="2">
    <source>
        <dbReference type="ARBA" id="ARBA00023015"/>
    </source>
</evidence>
<sequence length="827" mass="92737">MQSPTNPVSRDLLYNMQDPGTSSARRIHSQPMGTRRRACDRCRRQKLKCDVEKPCSLCVRSGFACETTSAPLRKSRKSQKPAVARRQNADHVRFNGPPARPDTAFSDPSQERVRDSREWEENELGNRSELLPEPHRYAQVSAIELTDELFQIHDQGSVVSPAESDITSALPGGDHLSRREHARPGNERRFSLSSQFQGLILPSRRLCDFLFQSYWDSVHWFMMLLDEEAFKREYREILDSQSVAPQQMGTAVLILMVLTMGARYAADDKIRRVGVNRQELQVFQNNMLDQIRAHFFDVLDTGDVECVQLCILLSTFYLYNGKPNLAFPILGAGTRSAQVQGLHNEALWRIKNMATVEVRRRTWWALYVLERFASMTYGRPSSIDCTFCDVKMPQDMNDTLIVHPLLNSIEFSNKQPQSQVTLGTYQRAKFELYCIAAPIMDKVYSFGATVPTSVVEQAAEINTRLVEWFSQLPPELRLDPNVDLDTSKLSTSEVKVCQLFQLQALTLQLAYDNIQIILHRPFLRHNRSLLMTPATHASEARPTSFEQCNHCARRTCSILPRYTQVLLAAQNTHAAAYIAMQNFTAGVTLGMVALSNPSSEQSQDAKKGVANSISLQKALAASSIVPSQTVKVLEALFRLIFQREMQSLLGNQPFDLESPRGCTSNQLKTREGRDKSAPTNSDDTCQMEPMLSHEARQNRQAQSTCSVLGGTQEDGLWGEPASGYEGDENVALDADPGIGQALESIQQVLWEHSDSMFQSASGVSNSDPQNTVAAQPRSSMNDLSDIPPFPSPQASMNATIDPATQGLIGSNDPFYGQTWMWNWNDLH</sequence>